<dbReference type="PROSITE" id="PS51257">
    <property type="entry name" value="PROKAR_LIPOPROTEIN"/>
    <property type="match status" value="1"/>
</dbReference>
<protein>
    <recommendedName>
        <fullName evidence="3">ZU5 domain-containing protein</fullName>
    </recommendedName>
</protein>
<proteinExistence type="predicted"/>
<evidence type="ECO:0000313" key="1">
    <source>
        <dbReference type="EMBL" id="AFD06066.1"/>
    </source>
</evidence>
<dbReference type="Proteomes" id="UP000007590">
    <property type="component" value="Chromosome"/>
</dbReference>
<dbReference type="RefSeq" id="WP_014679294.1">
    <property type="nucleotide sequence ID" value="NC_017770.1"/>
</dbReference>
<keyword evidence="2" id="KW-1185">Reference proteome</keyword>
<reference evidence="1" key="1">
    <citation type="submission" date="2012-02" db="EMBL/GenBank/DDBJ databases">
        <title>The complete genome of Solitalea canadensis DSM 3403.</title>
        <authorList>
            <consortium name="US DOE Joint Genome Institute (JGI-PGF)"/>
            <person name="Lucas S."/>
            <person name="Copeland A."/>
            <person name="Lapidus A."/>
            <person name="Glavina del Rio T."/>
            <person name="Dalin E."/>
            <person name="Tice H."/>
            <person name="Bruce D."/>
            <person name="Goodwin L."/>
            <person name="Pitluck S."/>
            <person name="Peters L."/>
            <person name="Ovchinnikova G."/>
            <person name="Lu M."/>
            <person name="Kyrpides N."/>
            <person name="Mavromatis K."/>
            <person name="Ivanova N."/>
            <person name="Brettin T."/>
            <person name="Detter J.C."/>
            <person name="Han C."/>
            <person name="Larimer F."/>
            <person name="Land M."/>
            <person name="Hauser L."/>
            <person name="Markowitz V."/>
            <person name="Cheng J.-F."/>
            <person name="Hugenholtz P."/>
            <person name="Woyke T."/>
            <person name="Wu D."/>
            <person name="Spring S."/>
            <person name="Schroeder M."/>
            <person name="Kopitz M."/>
            <person name="Brambilla E."/>
            <person name="Klenk H.-P."/>
            <person name="Eisen J.A."/>
        </authorList>
    </citation>
    <scope>NUCLEOTIDE SEQUENCE</scope>
    <source>
        <strain evidence="1">DSM 3403</strain>
    </source>
</reference>
<evidence type="ECO:0000313" key="2">
    <source>
        <dbReference type="Proteomes" id="UP000007590"/>
    </source>
</evidence>
<dbReference type="KEGG" id="scn:Solca_0954"/>
<dbReference type="HOGENOM" id="CLU_051341_0_0_10"/>
<dbReference type="STRING" id="929556.Solca_0954"/>
<dbReference type="eggNOG" id="ENOG50337XJ">
    <property type="taxonomic scope" value="Bacteria"/>
</dbReference>
<evidence type="ECO:0008006" key="3">
    <source>
        <dbReference type="Google" id="ProtNLM"/>
    </source>
</evidence>
<dbReference type="AlphaFoldDB" id="H8KPV7"/>
<dbReference type="EMBL" id="CP003349">
    <property type="protein sequence ID" value="AFD06066.1"/>
    <property type="molecule type" value="Genomic_DNA"/>
</dbReference>
<dbReference type="Gene3D" id="2.60.220.30">
    <property type="match status" value="1"/>
</dbReference>
<gene>
    <name evidence="1" type="ordered locus">Solca_0954</name>
</gene>
<organism evidence="1 2">
    <name type="scientific">Solitalea canadensis (strain ATCC 29591 / DSM 3403 / JCM 21819 / LMG 8368 / NBRC 15130 / NCIMB 12057 / USAM 9D)</name>
    <name type="common">Flexibacter canadensis</name>
    <dbReference type="NCBI Taxonomy" id="929556"/>
    <lineage>
        <taxon>Bacteria</taxon>
        <taxon>Pseudomonadati</taxon>
        <taxon>Bacteroidota</taxon>
        <taxon>Sphingobacteriia</taxon>
        <taxon>Sphingobacteriales</taxon>
        <taxon>Sphingobacteriaceae</taxon>
        <taxon>Solitalea</taxon>
    </lineage>
</organism>
<accession>H8KPV7</accession>
<sequence length="436" mass="47843">MNYFLKTIMRLTPKVVIFCLLYIGISACTKKDIPDHLEDWSGQGATPKERPFGTPIGQATVKQIGPEGGMLASDDGILQVVVPPGTIPKQVDFSIQPITNTLEGSPGIAYRILPEGLIFLKPVSITFDLQEAGIETEVSDLLFLAYQDKKGHHYLASDTELDKAGKKLTVKTTHFSDWVLAQLFELEVSKEQVSVGDTTSLRLMWHLGSLLEPLTKDQPIGDLVEYSGNVSALRWSIGFGKGTLKASGPSCIYTAPSQVPIENPAQISVTVPVSFYSNKRNSIVMISTPIHTAPDDYMIIKVDGKEIKNKAPENGESAILLDANNFSISAHLEDGYDIGIVIPGGPGAGSYPFGEDYKKAYIDLATNEEFPNSWITQKQNCFDCDLVYSEGQVKITKFGGIGEYVEGEFNAEVWRIGQYNPPKKKIEGKFRAKRAL</sequence>
<name>H8KPV7_SOLCM</name>